<dbReference type="RefSeq" id="WP_274143899.1">
    <property type="nucleotide sequence ID" value="NZ_JAJUBB010000016.1"/>
</dbReference>
<evidence type="ECO:0000256" key="3">
    <source>
        <dbReference type="ARBA" id="ARBA00012417"/>
    </source>
</evidence>
<dbReference type="NCBIfam" id="TIGR00594">
    <property type="entry name" value="polc"/>
    <property type="match status" value="1"/>
</dbReference>
<dbReference type="Gene3D" id="3.20.20.140">
    <property type="entry name" value="Metal-dependent hydrolases"/>
    <property type="match status" value="1"/>
</dbReference>
<name>A0ABT5QQD4_9GAMM</name>
<accession>A0ABT5QQD4</accession>
<dbReference type="Pfam" id="PF01336">
    <property type="entry name" value="tRNA_anti-codon"/>
    <property type="match status" value="1"/>
</dbReference>
<gene>
    <name evidence="13" type="primary">dnaE2</name>
    <name evidence="15" type="ORF">LRP49_18650</name>
</gene>
<dbReference type="PANTHER" id="PTHR32294:SF4">
    <property type="entry name" value="ERROR-PRONE DNA POLYMERASE"/>
    <property type="match status" value="1"/>
</dbReference>
<dbReference type="InterPro" id="IPR003141">
    <property type="entry name" value="Pol/His_phosphatase_N"/>
</dbReference>
<feature type="domain" description="Polymerase/histidinol phosphatase N-terminal" evidence="14">
    <location>
        <begin position="11"/>
        <end position="80"/>
    </location>
</feature>
<organism evidence="15 16">
    <name type="scientific">Enterovibrio qingdaonensis</name>
    <dbReference type="NCBI Taxonomy" id="2899818"/>
    <lineage>
        <taxon>Bacteria</taxon>
        <taxon>Pseudomonadati</taxon>
        <taxon>Pseudomonadota</taxon>
        <taxon>Gammaproteobacteria</taxon>
        <taxon>Vibrionales</taxon>
        <taxon>Vibrionaceae</taxon>
        <taxon>Enterovibrio</taxon>
    </lineage>
</organism>
<evidence type="ECO:0000256" key="12">
    <source>
        <dbReference type="ARBA" id="ARBA00049244"/>
    </source>
</evidence>
<dbReference type="InterPro" id="IPR004365">
    <property type="entry name" value="NA-bd_OB_tRNA"/>
</dbReference>
<evidence type="ECO:0000256" key="4">
    <source>
        <dbReference type="ARBA" id="ARBA00017273"/>
    </source>
</evidence>
<dbReference type="Proteomes" id="UP001149821">
    <property type="component" value="Unassembled WGS sequence"/>
</dbReference>
<dbReference type="InterPro" id="IPR004805">
    <property type="entry name" value="DnaE2/DnaE/PolC"/>
</dbReference>
<dbReference type="CDD" id="cd04485">
    <property type="entry name" value="DnaE_OBF"/>
    <property type="match status" value="1"/>
</dbReference>
<dbReference type="Pfam" id="PF02811">
    <property type="entry name" value="PHP"/>
    <property type="match status" value="1"/>
</dbReference>
<dbReference type="InterPro" id="IPR023073">
    <property type="entry name" value="DnaE2"/>
</dbReference>
<evidence type="ECO:0000259" key="14">
    <source>
        <dbReference type="SMART" id="SM00481"/>
    </source>
</evidence>
<dbReference type="InterPro" id="IPR004013">
    <property type="entry name" value="PHP_dom"/>
</dbReference>
<keyword evidence="16" id="KW-1185">Reference proteome</keyword>
<dbReference type="Pfam" id="PF07733">
    <property type="entry name" value="DNA_pol3_alpha"/>
    <property type="match status" value="1"/>
</dbReference>
<comment type="caution">
    <text evidence="15">The sequence shown here is derived from an EMBL/GenBank/DDBJ whole genome shotgun (WGS) entry which is preliminary data.</text>
</comment>
<dbReference type="PANTHER" id="PTHR32294">
    <property type="entry name" value="DNA POLYMERASE III SUBUNIT ALPHA"/>
    <property type="match status" value="1"/>
</dbReference>
<comment type="subcellular location">
    <subcellularLocation>
        <location evidence="1 13">Cytoplasm</location>
    </subcellularLocation>
</comment>
<evidence type="ECO:0000313" key="15">
    <source>
        <dbReference type="EMBL" id="MDD1783191.1"/>
    </source>
</evidence>
<evidence type="ECO:0000313" key="16">
    <source>
        <dbReference type="Proteomes" id="UP001149821"/>
    </source>
</evidence>
<comment type="catalytic activity">
    <reaction evidence="12 13">
        <text>DNA(n) + a 2'-deoxyribonucleoside 5'-triphosphate = DNA(n+1) + diphosphate</text>
        <dbReference type="Rhea" id="RHEA:22508"/>
        <dbReference type="Rhea" id="RHEA-COMP:17339"/>
        <dbReference type="Rhea" id="RHEA-COMP:17340"/>
        <dbReference type="ChEBI" id="CHEBI:33019"/>
        <dbReference type="ChEBI" id="CHEBI:61560"/>
        <dbReference type="ChEBI" id="CHEBI:173112"/>
        <dbReference type="EC" id="2.7.7.7"/>
    </reaction>
</comment>
<dbReference type="InterPro" id="IPR040982">
    <property type="entry name" value="DNA_pol3_finger"/>
</dbReference>
<dbReference type="EC" id="2.7.7.7" evidence="3 13"/>
<dbReference type="InterPro" id="IPR029460">
    <property type="entry name" value="DNAPol_HHH"/>
</dbReference>
<protein>
    <recommendedName>
        <fullName evidence="4 13">Error-prone DNA polymerase</fullName>
        <ecNumber evidence="3 13">2.7.7.7</ecNumber>
    </recommendedName>
</protein>
<dbReference type="NCBIfam" id="NF004225">
    <property type="entry name" value="PRK05672.1"/>
    <property type="match status" value="1"/>
</dbReference>
<evidence type="ECO:0000256" key="1">
    <source>
        <dbReference type="ARBA" id="ARBA00004496"/>
    </source>
</evidence>
<sequence>MQNNDSILWFGELHCKSNYSFLTGASHPEELVVRAATLGYQAIAITDECSLAGVVRAYTAIREQNLNIKQIVGSEIHFQGEKLVLLCPSRAAYGELSRLITQARMRSEKGHYQVFSDDFSHIKHCLCIWYPAHGAVNVEQLTPLQHSLKDRFEGRFWLGVERLLLPNEADYLAMIDALADVLDIPVVCSNDVLMHHSRRQPLLDVVTAIRLGKPLHSCGQALPRNGEQALKSLNKLQKLYPEVWLNETRRISDRCTFCLSELRYEYPAELVPDGFTASAYLKHLVEKGIALRFPHGIKPSIQATIDKELTLIAEQGYEYFFLTIYDIVQFAKSQGILYQGRGSAANSVVCYCLEITAVNPEKINVLFERFISKERDEPPDIDVDFEHERREEVFRYIYQKYGRQRAAIAATVITYRFKSAFRDVGKALGINETQLDYYIKNLNHRDKGLDKAEQLQTLGLDVHSHLGRWLLELVEEIRGFPRHLSQHVGGFIISAGPLYELVPVENAAMAERSVIQWDKDDLESLGLLKVDILALGMLSAIRKAFAIIESQHGRRYSIAHITALGDDPKVYHQLQKADSVGVFQVESRAQMSMLPRLRPACYYDLVIQIAIVRPGPIQGDMVHPYLKRRWGEEPISYPSKEVEAVLSRTQGVPIFQEQVIQLAMVAAGFSGGEADQLRRAMAAWKRNGKLAPFREKLINGMQERGYSVEFAEQIFRQIQGFGEYGFPESHSASFAVLAYTSSWLKHYYPVAFYCSLLNSQPMGFYSPSQLLQDAARHGVTILPVCVNHSLWDHQQVMIDSRPALRLGFRLVKGLSEQGVQKLLKQRPANGFTHLNALRQCGLGKGDLEALASANATQVLSNNRYAARWQMMDDSHTLPLLANMTPDTQDSHAITAPSDVENLIEDYASTGLSLGKHPIALLNEKGKLGRHRLASELTQIKSGTAVTVVGIVTGRQRPGTASGVTFVTLEDHTGNINVVVWLATARAQNTPFVSAKILKVKGILEREGDVVHIIAGRLIDMTATLDQLLVNSRDFH</sequence>
<evidence type="ECO:0000256" key="8">
    <source>
        <dbReference type="ARBA" id="ARBA00022705"/>
    </source>
</evidence>
<keyword evidence="6 13" id="KW-0808">Transferase</keyword>
<dbReference type="Gene3D" id="1.10.150.870">
    <property type="match status" value="1"/>
</dbReference>
<dbReference type="InterPro" id="IPR012340">
    <property type="entry name" value="NA-bd_OB-fold"/>
</dbReference>
<evidence type="ECO:0000256" key="11">
    <source>
        <dbReference type="ARBA" id="ARBA00023204"/>
    </source>
</evidence>
<evidence type="ECO:0000256" key="6">
    <source>
        <dbReference type="ARBA" id="ARBA00022679"/>
    </source>
</evidence>
<keyword evidence="8 13" id="KW-0235">DNA replication</keyword>
<dbReference type="SMART" id="SM00481">
    <property type="entry name" value="POLIIIAc"/>
    <property type="match status" value="1"/>
</dbReference>
<dbReference type="InterPro" id="IPR016195">
    <property type="entry name" value="Pol/histidinol_Pase-like"/>
</dbReference>
<comment type="similarity">
    <text evidence="2 13">Belongs to the DNA polymerase type-C family. DnaE2 subfamily.</text>
</comment>
<keyword evidence="11 13" id="KW-0234">DNA repair</keyword>
<dbReference type="EMBL" id="JAJUBB010000016">
    <property type="protein sequence ID" value="MDD1783191.1"/>
    <property type="molecule type" value="Genomic_DNA"/>
</dbReference>
<dbReference type="SUPFAM" id="SSF89550">
    <property type="entry name" value="PHP domain-like"/>
    <property type="match status" value="1"/>
</dbReference>
<evidence type="ECO:0000256" key="13">
    <source>
        <dbReference type="HAMAP-Rule" id="MF_01902"/>
    </source>
</evidence>
<dbReference type="InterPro" id="IPR011708">
    <property type="entry name" value="DNA_pol3_alpha_NTPase_dom"/>
</dbReference>
<dbReference type="Gene3D" id="2.40.50.140">
    <property type="entry name" value="Nucleic acid-binding proteins"/>
    <property type="match status" value="1"/>
</dbReference>
<dbReference type="Pfam" id="PF17657">
    <property type="entry name" value="DNA_pol3_finger"/>
    <property type="match status" value="1"/>
</dbReference>
<reference evidence="15" key="1">
    <citation type="submission" date="2021-12" db="EMBL/GenBank/DDBJ databases">
        <title>Enterovibrio ZSDZ35 sp. nov. and Enterovibrio ZSDZ42 sp. nov., isolated from coastal seawater in Qingdao.</title>
        <authorList>
            <person name="Zhang P."/>
        </authorList>
    </citation>
    <scope>NUCLEOTIDE SEQUENCE</scope>
    <source>
        <strain evidence="15">ZSDZ35</strain>
    </source>
</reference>
<dbReference type="GO" id="GO:0003887">
    <property type="term" value="F:DNA-directed DNA polymerase activity"/>
    <property type="evidence" value="ECO:0007669"/>
    <property type="project" value="UniProtKB-EC"/>
</dbReference>
<dbReference type="HAMAP" id="MF_01902">
    <property type="entry name" value="DNApol_error_prone"/>
    <property type="match status" value="1"/>
</dbReference>
<evidence type="ECO:0000256" key="7">
    <source>
        <dbReference type="ARBA" id="ARBA00022695"/>
    </source>
</evidence>
<dbReference type="Pfam" id="PF14579">
    <property type="entry name" value="HHH_6"/>
    <property type="match status" value="1"/>
</dbReference>
<keyword evidence="9 13" id="KW-0227">DNA damage</keyword>
<keyword evidence="7 13" id="KW-0548">Nucleotidyltransferase</keyword>
<keyword evidence="5 13" id="KW-0963">Cytoplasm</keyword>
<dbReference type="CDD" id="cd07434">
    <property type="entry name" value="PHP_PolIIIA_DnaE2"/>
    <property type="match status" value="1"/>
</dbReference>
<keyword evidence="10 13" id="KW-0239">DNA-directed DNA polymerase</keyword>
<proteinExistence type="inferred from homology"/>
<evidence type="ECO:0000256" key="2">
    <source>
        <dbReference type="ARBA" id="ARBA00007391"/>
    </source>
</evidence>
<evidence type="ECO:0000256" key="10">
    <source>
        <dbReference type="ARBA" id="ARBA00022932"/>
    </source>
</evidence>
<comment type="function">
    <text evidence="13">DNA polymerase involved in damage-induced mutagenesis and translesion synthesis (TLS). It is not the major replicative DNA polymerase.</text>
</comment>
<evidence type="ECO:0000256" key="9">
    <source>
        <dbReference type="ARBA" id="ARBA00022763"/>
    </source>
</evidence>
<evidence type="ECO:0000256" key="5">
    <source>
        <dbReference type="ARBA" id="ARBA00022490"/>
    </source>
</evidence>